<sequence>MGFNKMKKRILYLPIKKEWFDLIAQGKKKEEYREDTVYWRRRFFEGIFGSYKHFTEVNFRNGYHKKSPFMRVGIIKINRALIDFENKSRQMFVVKLGKVLEIKNWRKKSQINTI</sequence>
<gene>
    <name evidence="1" type="ORF">LCGC14_1070160</name>
</gene>
<comment type="caution">
    <text evidence="1">The sequence shown here is derived from an EMBL/GenBank/DDBJ whole genome shotgun (WGS) entry which is preliminary data.</text>
</comment>
<evidence type="ECO:0000313" key="1">
    <source>
        <dbReference type="EMBL" id="KKN07132.1"/>
    </source>
</evidence>
<dbReference type="EMBL" id="LAZR01004603">
    <property type="protein sequence ID" value="KKN07132.1"/>
    <property type="molecule type" value="Genomic_DNA"/>
</dbReference>
<proteinExistence type="predicted"/>
<accession>A0A0F9N5L5</accession>
<dbReference type="AlphaFoldDB" id="A0A0F9N5L5"/>
<organism evidence="1">
    <name type="scientific">marine sediment metagenome</name>
    <dbReference type="NCBI Taxonomy" id="412755"/>
    <lineage>
        <taxon>unclassified sequences</taxon>
        <taxon>metagenomes</taxon>
        <taxon>ecological metagenomes</taxon>
    </lineage>
</organism>
<protein>
    <recommendedName>
        <fullName evidence="2">ASCH domain-containing protein</fullName>
    </recommendedName>
</protein>
<reference evidence="1" key="1">
    <citation type="journal article" date="2015" name="Nature">
        <title>Complex archaea that bridge the gap between prokaryotes and eukaryotes.</title>
        <authorList>
            <person name="Spang A."/>
            <person name="Saw J.H."/>
            <person name="Jorgensen S.L."/>
            <person name="Zaremba-Niedzwiedzka K."/>
            <person name="Martijn J."/>
            <person name="Lind A.E."/>
            <person name="van Eijk R."/>
            <person name="Schleper C."/>
            <person name="Guy L."/>
            <person name="Ettema T.J."/>
        </authorList>
    </citation>
    <scope>NUCLEOTIDE SEQUENCE</scope>
</reference>
<name>A0A0F9N5L5_9ZZZZ</name>
<evidence type="ECO:0008006" key="2">
    <source>
        <dbReference type="Google" id="ProtNLM"/>
    </source>
</evidence>